<dbReference type="Pfam" id="PF04255">
    <property type="entry name" value="DUF433"/>
    <property type="match status" value="1"/>
</dbReference>
<dbReference type="AlphaFoldDB" id="F4Y1Z1"/>
<dbReference type="EMBL" id="GL890970">
    <property type="protein sequence ID" value="EGJ29283.1"/>
    <property type="molecule type" value="Genomic_DNA"/>
</dbReference>
<sequence length="114" mass="13306">MIDTLEQTKPKNGLLNHWQLWRSLLETQPKEIYNLCLLALIEKLIEKFAIWVNSLVRDPNIMGGELIFPKSRLSVCRIAGRLNRGESPELIIEDYPYLSPIDLAFAQLYMEIYQ</sequence>
<dbReference type="PANTHER" id="PTHR34849">
    <property type="entry name" value="SSL5025 PROTEIN"/>
    <property type="match status" value="1"/>
</dbReference>
<protein>
    <recommendedName>
        <fullName evidence="4">DUF433 domain-containing protein</fullName>
    </recommendedName>
</protein>
<name>F4Y1Z1_9CYAN</name>
<dbReference type="EMBL" id="HQ696499">
    <property type="protein sequence ID" value="AEE88274.1"/>
    <property type="molecule type" value="Genomic_DNA"/>
</dbReference>
<dbReference type="Proteomes" id="UP000003959">
    <property type="component" value="Unassembled WGS sequence"/>
</dbReference>
<gene>
    <name evidence="2" type="ORF">LYNGBM3L_65100</name>
</gene>
<keyword evidence="3" id="KW-1185">Reference proteome</keyword>
<dbReference type="eggNOG" id="COG2442">
    <property type="taxonomic scope" value="Bacteria"/>
</dbReference>
<evidence type="ECO:0000313" key="1">
    <source>
        <dbReference type="EMBL" id="AEE88274.1"/>
    </source>
</evidence>
<reference evidence="1 3" key="1">
    <citation type="journal article" date="2011" name="Proc. Natl. Acad. Sci. U.S.A.">
        <title>Genomic insights into the physiology and ecology of the marine filamentous cyanobacterium Lyngbya majuscula.</title>
        <authorList>
            <person name="Jones A.C."/>
            <person name="Monroe E.A."/>
            <person name="Podell S."/>
            <person name="Hess W.R."/>
            <person name="Klages S."/>
            <person name="Esquenazi E."/>
            <person name="Niessen S."/>
            <person name="Hoover H."/>
            <person name="Rothmann M."/>
            <person name="Lasken R.S."/>
            <person name="Yates J.R.III."/>
            <person name="Reinhardt R."/>
            <person name="Kube M."/>
            <person name="Burkart M.D."/>
            <person name="Allen E.E."/>
            <person name="Dorrestein P.C."/>
            <person name="Gerwick W.H."/>
            <person name="Gerwick L."/>
        </authorList>
    </citation>
    <scope>NUCLEOTIDE SEQUENCE [LARGE SCALE GENOMIC DNA]</scope>
    <source>
        <strain evidence="1 3">3L</strain>
    </source>
</reference>
<evidence type="ECO:0000313" key="2">
    <source>
        <dbReference type="EMBL" id="EGJ29283.1"/>
    </source>
</evidence>
<dbReference type="HOGENOM" id="CLU_2118293_0_0_3"/>
<reference evidence="2" key="2">
    <citation type="journal article" date="2011" name="Proc. Natl. Acad. Sci. U.S.A.">
        <title>Genomic insights into the physiology and ecology of the marine filamentous cyanobacterium Lyngbya majuscula.</title>
        <authorList>
            <person name="Jones A.C."/>
            <person name="Monroe E.A."/>
            <person name="Podell S."/>
            <person name="Hess W.R."/>
            <person name="Klages S."/>
            <person name="Esquenazi E."/>
            <person name="Niessen S."/>
            <person name="Hoover H."/>
            <person name="Rothmann M."/>
            <person name="Lasken R.S."/>
            <person name="Yates J.R.III."/>
            <person name="Reinhardt R."/>
            <person name="Kube M."/>
            <person name="Burkart M.D."/>
            <person name="Allen E.E."/>
            <person name="Dorrestein P.C."/>
            <person name="Gerwick W.H."/>
            <person name="Gerwick L."/>
        </authorList>
    </citation>
    <scope>NUCLEOTIDE SEQUENCE</scope>
    <source>
        <strain evidence="2">3L</strain>
    </source>
</reference>
<accession>F4Y1Z1</accession>
<evidence type="ECO:0000313" key="3">
    <source>
        <dbReference type="Proteomes" id="UP000003959"/>
    </source>
</evidence>
<dbReference type="InterPro" id="IPR007367">
    <property type="entry name" value="DUF433"/>
</dbReference>
<dbReference type="RefSeq" id="WP_008190237.1">
    <property type="nucleotide sequence ID" value="NZ_GL890970.1"/>
</dbReference>
<dbReference type="InterPro" id="IPR036388">
    <property type="entry name" value="WH-like_DNA-bd_sf"/>
</dbReference>
<dbReference type="SUPFAM" id="SSF46689">
    <property type="entry name" value="Homeodomain-like"/>
    <property type="match status" value="1"/>
</dbReference>
<proteinExistence type="predicted"/>
<dbReference type="InterPro" id="IPR009057">
    <property type="entry name" value="Homeodomain-like_sf"/>
</dbReference>
<dbReference type="OrthoDB" id="9809529at2"/>
<dbReference type="PANTHER" id="PTHR34849:SF3">
    <property type="entry name" value="SSR2962 PROTEIN"/>
    <property type="match status" value="1"/>
</dbReference>
<dbReference type="Gene3D" id="1.10.10.10">
    <property type="entry name" value="Winged helix-like DNA-binding domain superfamily/Winged helix DNA-binding domain"/>
    <property type="match status" value="1"/>
</dbReference>
<evidence type="ECO:0008006" key="4">
    <source>
        <dbReference type="Google" id="ProtNLM"/>
    </source>
</evidence>
<organism evidence="2 3">
    <name type="scientific">Moorena producens 3L</name>
    <dbReference type="NCBI Taxonomy" id="489825"/>
    <lineage>
        <taxon>Bacteria</taxon>
        <taxon>Bacillati</taxon>
        <taxon>Cyanobacteriota</taxon>
        <taxon>Cyanophyceae</taxon>
        <taxon>Coleofasciculales</taxon>
        <taxon>Coleofasciculaceae</taxon>
        <taxon>Moorena</taxon>
    </lineage>
</organism>